<dbReference type="OrthoDB" id="9813282at2"/>
<dbReference type="InterPro" id="IPR039298">
    <property type="entry name" value="ACOT13"/>
</dbReference>
<dbReference type="Pfam" id="PF03061">
    <property type="entry name" value="4HBT"/>
    <property type="match status" value="1"/>
</dbReference>
<comment type="similarity">
    <text evidence="1">Belongs to the thioesterase PaaI family.</text>
</comment>
<evidence type="ECO:0000256" key="1">
    <source>
        <dbReference type="ARBA" id="ARBA00008324"/>
    </source>
</evidence>
<dbReference type="InterPro" id="IPR003736">
    <property type="entry name" value="PAAI_dom"/>
</dbReference>
<dbReference type="PANTHER" id="PTHR21660:SF1">
    <property type="entry name" value="ACYL-COENZYME A THIOESTERASE 13"/>
    <property type="match status" value="1"/>
</dbReference>
<keyword evidence="6" id="KW-1185">Reference proteome</keyword>
<gene>
    <name evidence="5" type="ORF">PAI11_19820</name>
</gene>
<evidence type="ECO:0000256" key="2">
    <source>
        <dbReference type="ARBA" id="ARBA00022801"/>
    </source>
</evidence>
<sequence length="184" mass="18884">MSTPEPTIAPAADGLGAAPASWGEPRQRTVTWHDPLATAAKGATMSGREYLEAVFAGDLPQAPIGRLMGFSGGRVGDGEVTFTAVPDESVYNPIGLVHGGFVATLLDSALGCAVHTTLPAGVGYTSIEMKVNYLRAVHADSGELTARGWVVKPGRRVAFAEADVRDAAGKVVATGSSSLLIIAP</sequence>
<dbReference type="NCBIfam" id="TIGR00369">
    <property type="entry name" value="unchar_dom_1"/>
    <property type="match status" value="1"/>
</dbReference>
<protein>
    <submittedName>
        <fullName evidence="5">Phenylacetic acid degradation-related protein</fullName>
    </submittedName>
</protein>
<dbReference type="Proteomes" id="UP000005143">
    <property type="component" value="Unassembled WGS sequence"/>
</dbReference>
<dbReference type="RefSeq" id="WP_007574100.1">
    <property type="nucleotide sequence ID" value="NZ_AGUD01000144.1"/>
</dbReference>
<dbReference type="InterPro" id="IPR006683">
    <property type="entry name" value="Thioestr_dom"/>
</dbReference>
<comment type="caution">
    <text evidence="5">The sequence shown here is derived from an EMBL/GenBank/DDBJ whole genome shotgun (WGS) entry which is preliminary data.</text>
</comment>
<feature type="domain" description="Thioesterase" evidence="4">
    <location>
        <begin position="95"/>
        <end position="172"/>
    </location>
</feature>
<dbReference type="CDD" id="cd03443">
    <property type="entry name" value="PaaI_thioesterase"/>
    <property type="match status" value="1"/>
</dbReference>
<keyword evidence="2" id="KW-0378">Hydrolase</keyword>
<reference evidence="5 6" key="1">
    <citation type="journal article" date="2013" name="Biodegradation">
        <title>Quantitative proteomic analysis of ibuprofen-degrading Patulibacter sp. strain I11.</title>
        <authorList>
            <person name="Almeida B."/>
            <person name="Kjeldal H."/>
            <person name="Lolas I."/>
            <person name="Knudsen A.D."/>
            <person name="Carvalho G."/>
            <person name="Nielsen K.L."/>
            <person name="Barreto Crespo M.T."/>
            <person name="Stensballe A."/>
            <person name="Nielsen J.L."/>
        </authorList>
    </citation>
    <scope>NUCLEOTIDE SEQUENCE [LARGE SCALE GENOMIC DNA]</scope>
    <source>
        <strain evidence="5 6">I11</strain>
    </source>
</reference>
<dbReference type="Gene3D" id="3.10.129.10">
    <property type="entry name" value="Hotdog Thioesterase"/>
    <property type="match status" value="1"/>
</dbReference>
<feature type="compositionally biased region" description="Low complexity" evidence="3">
    <location>
        <begin position="9"/>
        <end position="20"/>
    </location>
</feature>
<evidence type="ECO:0000256" key="3">
    <source>
        <dbReference type="SAM" id="MobiDB-lite"/>
    </source>
</evidence>
<evidence type="ECO:0000259" key="4">
    <source>
        <dbReference type="Pfam" id="PF03061"/>
    </source>
</evidence>
<dbReference type="AlphaFoldDB" id="H0E592"/>
<dbReference type="InterPro" id="IPR029069">
    <property type="entry name" value="HotDog_dom_sf"/>
</dbReference>
<accession>H0E592</accession>
<name>H0E592_9ACTN</name>
<evidence type="ECO:0000313" key="6">
    <source>
        <dbReference type="Proteomes" id="UP000005143"/>
    </source>
</evidence>
<dbReference type="GO" id="GO:0047617">
    <property type="term" value="F:fatty acyl-CoA hydrolase activity"/>
    <property type="evidence" value="ECO:0007669"/>
    <property type="project" value="InterPro"/>
</dbReference>
<dbReference type="SUPFAM" id="SSF54637">
    <property type="entry name" value="Thioesterase/thiol ester dehydrase-isomerase"/>
    <property type="match status" value="1"/>
</dbReference>
<proteinExistence type="inferred from homology"/>
<feature type="region of interest" description="Disordered" evidence="3">
    <location>
        <begin position="1"/>
        <end position="26"/>
    </location>
</feature>
<dbReference type="PATRIC" id="fig|1097667.3.peg.1965"/>
<evidence type="ECO:0000313" key="5">
    <source>
        <dbReference type="EMBL" id="EHN11153.1"/>
    </source>
</evidence>
<dbReference type="PANTHER" id="PTHR21660">
    <property type="entry name" value="THIOESTERASE SUPERFAMILY MEMBER-RELATED"/>
    <property type="match status" value="1"/>
</dbReference>
<organism evidence="5 6">
    <name type="scientific">Patulibacter medicamentivorans</name>
    <dbReference type="NCBI Taxonomy" id="1097667"/>
    <lineage>
        <taxon>Bacteria</taxon>
        <taxon>Bacillati</taxon>
        <taxon>Actinomycetota</taxon>
        <taxon>Thermoleophilia</taxon>
        <taxon>Solirubrobacterales</taxon>
        <taxon>Patulibacteraceae</taxon>
        <taxon>Patulibacter</taxon>
    </lineage>
</organism>
<dbReference type="EMBL" id="AGUD01000144">
    <property type="protein sequence ID" value="EHN11153.1"/>
    <property type="molecule type" value="Genomic_DNA"/>
</dbReference>